<protein>
    <submittedName>
        <fullName evidence="2">Uncharacterized protein</fullName>
    </submittedName>
</protein>
<dbReference type="AlphaFoldDB" id="A0A318TT32"/>
<keyword evidence="3" id="KW-1185">Reference proteome</keyword>
<reference evidence="2 3" key="1">
    <citation type="submission" date="2018-06" db="EMBL/GenBank/DDBJ databases">
        <title>Genomic Encyclopedia of Archaeal and Bacterial Type Strains, Phase II (KMG-II): from individual species to whole genera.</title>
        <authorList>
            <person name="Goeker M."/>
        </authorList>
    </citation>
    <scope>NUCLEOTIDE SEQUENCE [LARGE SCALE GENOMIC DNA]</scope>
    <source>
        <strain evidence="2 3">JCM 11668</strain>
    </source>
</reference>
<evidence type="ECO:0000313" key="2">
    <source>
        <dbReference type="EMBL" id="PYF05005.1"/>
    </source>
</evidence>
<dbReference type="RefSeq" id="WP_110779642.1">
    <property type="nucleotide sequence ID" value="NZ_QJTI01000002.1"/>
</dbReference>
<sequence>MAKPAAASNSYDPELVKSLVNKIEGYVVDLNSERGKYMKACRSIRESISGVYQEAKARGIPKKELRIMIDTRAKLAAARATIEELERDQQETILMLAEAFGEAADLPLFKAAIEASENDD</sequence>
<accession>A0A318TT32</accession>
<evidence type="ECO:0000313" key="3">
    <source>
        <dbReference type="Proteomes" id="UP000248148"/>
    </source>
</evidence>
<dbReference type="Proteomes" id="UP000248148">
    <property type="component" value="Unassembled WGS sequence"/>
</dbReference>
<evidence type="ECO:0000256" key="1">
    <source>
        <dbReference type="SAM" id="Coils"/>
    </source>
</evidence>
<name>A0A318TT32_9BRAD</name>
<comment type="caution">
    <text evidence="2">The sequence shown here is derived from an EMBL/GenBank/DDBJ whole genome shotgun (WGS) entry which is preliminary data.</text>
</comment>
<dbReference type="OrthoDB" id="8258690at2"/>
<gene>
    <name evidence="2" type="ORF">BJ122_102231</name>
</gene>
<feature type="coiled-coil region" evidence="1">
    <location>
        <begin position="68"/>
        <end position="95"/>
    </location>
</feature>
<dbReference type="EMBL" id="QJTI01000002">
    <property type="protein sequence ID" value="PYF05005.1"/>
    <property type="molecule type" value="Genomic_DNA"/>
</dbReference>
<keyword evidence="1" id="KW-0175">Coiled coil</keyword>
<proteinExistence type="predicted"/>
<organism evidence="2 3">
    <name type="scientific">Rhodopseudomonas faecalis</name>
    <dbReference type="NCBI Taxonomy" id="99655"/>
    <lineage>
        <taxon>Bacteria</taxon>
        <taxon>Pseudomonadati</taxon>
        <taxon>Pseudomonadota</taxon>
        <taxon>Alphaproteobacteria</taxon>
        <taxon>Hyphomicrobiales</taxon>
        <taxon>Nitrobacteraceae</taxon>
        <taxon>Rhodopseudomonas</taxon>
    </lineage>
</organism>